<accession>A0ABY6FZE2</accession>
<keyword evidence="3" id="KW-1185">Reference proteome</keyword>
<evidence type="ECO:0000313" key="3">
    <source>
        <dbReference type="Proteomes" id="UP001164305"/>
    </source>
</evidence>
<name>A0ABY6FZE2_9MICO</name>
<evidence type="ECO:0000256" key="1">
    <source>
        <dbReference type="SAM" id="MobiDB-lite"/>
    </source>
</evidence>
<dbReference type="RefSeq" id="WP_263593013.1">
    <property type="nucleotide sequence ID" value="NZ_CP107020.1"/>
</dbReference>
<dbReference type="EMBL" id="CP107020">
    <property type="protein sequence ID" value="UYG15799.1"/>
    <property type="molecule type" value="Genomic_DNA"/>
</dbReference>
<reference evidence="2" key="1">
    <citation type="submission" date="2022-10" db="EMBL/GenBank/DDBJ databases">
        <title>Whole-Genome Sequencing of Brachybacterium huguangmaarense BRM-3, Isolated from Betula schmidtii.</title>
        <authorList>
            <person name="Haam D."/>
        </authorList>
    </citation>
    <scope>NUCLEOTIDE SEQUENCE</scope>
    <source>
        <strain evidence="2">BRM-3</strain>
    </source>
</reference>
<proteinExistence type="predicted"/>
<evidence type="ECO:0000313" key="2">
    <source>
        <dbReference type="EMBL" id="UYG15799.1"/>
    </source>
</evidence>
<sequence>MTTKTSSTGAGADTGAHAYDYDVPRHPGANGVLTRRAGRPARVNYHRLSVSARDAIRWSGLTIADYVRSAWPDGVWRGDACGCTDERCTGHHHDETEDCLCLPALIDETTAAAGKSVAS</sequence>
<gene>
    <name evidence="2" type="ORF">BRM3_09085</name>
</gene>
<dbReference type="Proteomes" id="UP001164305">
    <property type="component" value="Chromosome"/>
</dbReference>
<organism evidence="2 3">
    <name type="scientific">Brachybacterium huguangmaarense</name>
    <dbReference type="NCBI Taxonomy" id="1652028"/>
    <lineage>
        <taxon>Bacteria</taxon>
        <taxon>Bacillati</taxon>
        <taxon>Actinomycetota</taxon>
        <taxon>Actinomycetes</taxon>
        <taxon>Micrococcales</taxon>
        <taxon>Dermabacteraceae</taxon>
        <taxon>Brachybacterium</taxon>
    </lineage>
</organism>
<protein>
    <submittedName>
        <fullName evidence="2">Uncharacterized protein</fullName>
    </submittedName>
</protein>
<feature type="region of interest" description="Disordered" evidence="1">
    <location>
        <begin position="1"/>
        <end position="23"/>
    </location>
</feature>